<keyword evidence="2" id="KW-0732">Signal</keyword>
<dbReference type="Pfam" id="PF00248">
    <property type="entry name" value="Aldo_ket_red"/>
    <property type="match status" value="1"/>
</dbReference>
<feature type="domain" description="NADP-dependent oxidoreductase" evidence="3">
    <location>
        <begin position="16"/>
        <end position="313"/>
    </location>
</feature>
<dbReference type="PANTHER" id="PTHR43625">
    <property type="entry name" value="AFLATOXIN B1 ALDEHYDE REDUCTASE"/>
    <property type="match status" value="1"/>
</dbReference>
<dbReference type="InterPro" id="IPR036812">
    <property type="entry name" value="NAD(P)_OxRdtase_dom_sf"/>
</dbReference>
<gene>
    <name evidence="4" type="ORF">SAMN04488524_3818</name>
</gene>
<accession>A0A1W2DH53</accession>
<dbReference type="InterPro" id="IPR023210">
    <property type="entry name" value="NADP_OxRdtase_dom"/>
</dbReference>
<keyword evidence="1" id="KW-0560">Oxidoreductase</keyword>
<keyword evidence="5" id="KW-1185">Reference proteome</keyword>
<evidence type="ECO:0000259" key="3">
    <source>
        <dbReference type="Pfam" id="PF00248"/>
    </source>
</evidence>
<evidence type="ECO:0000313" key="4">
    <source>
        <dbReference type="EMBL" id="SMC96853.1"/>
    </source>
</evidence>
<dbReference type="AlphaFoldDB" id="A0A1W2DH53"/>
<dbReference type="GO" id="GO:0016491">
    <property type="term" value="F:oxidoreductase activity"/>
    <property type="evidence" value="ECO:0007669"/>
    <property type="project" value="UniProtKB-KW"/>
</dbReference>
<name>A0A1W2DH53_9SPHI</name>
<evidence type="ECO:0000256" key="2">
    <source>
        <dbReference type="SAM" id="SignalP"/>
    </source>
</evidence>
<dbReference type="InterPro" id="IPR050791">
    <property type="entry name" value="Aldo-Keto_reductase"/>
</dbReference>
<dbReference type="Proteomes" id="UP000192756">
    <property type="component" value="Unassembled WGS sequence"/>
</dbReference>
<feature type="chain" id="PRO_5013048820" evidence="2">
    <location>
        <begin position="27"/>
        <end position="334"/>
    </location>
</feature>
<evidence type="ECO:0000313" key="5">
    <source>
        <dbReference type="Proteomes" id="UP000192756"/>
    </source>
</evidence>
<dbReference type="OrthoDB" id="9773828at2"/>
<reference evidence="5" key="1">
    <citation type="submission" date="2017-04" db="EMBL/GenBank/DDBJ databases">
        <authorList>
            <person name="Varghese N."/>
            <person name="Submissions S."/>
        </authorList>
    </citation>
    <scope>NUCLEOTIDE SEQUENCE [LARGE SCALE GENOMIC DNA]</scope>
    <source>
        <strain evidence="5">DSM 12126</strain>
    </source>
</reference>
<dbReference type="PANTHER" id="PTHR43625:SF40">
    <property type="entry name" value="ALDO-KETO REDUCTASE YAKC [NADP(+)]"/>
    <property type="match status" value="1"/>
</dbReference>
<dbReference type="PROSITE" id="PS51257">
    <property type="entry name" value="PROKAR_LIPOPROTEIN"/>
    <property type="match status" value="1"/>
</dbReference>
<organism evidence="4 5">
    <name type="scientific">Pedobacter africanus</name>
    <dbReference type="NCBI Taxonomy" id="151894"/>
    <lineage>
        <taxon>Bacteria</taxon>
        <taxon>Pseudomonadati</taxon>
        <taxon>Bacteroidota</taxon>
        <taxon>Sphingobacteriia</taxon>
        <taxon>Sphingobacteriales</taxon>
        <taxon>Sphingobacteriaceae</taxon>
        <taxon>Pedobacter</taxon>
    </lineage>
</organism>
<dbReference type="CDD" id="cd19076">
    <property type="entry name" value="AKR_AKR13A_13D"/>
    <property type="match status" value="1"/>
</dbReference>
<proteinExistence type="predicted"/>
<dbReference type="RefSeq" id="WP_084240593.1">
    <property type="nucleotide sequence ID" value="NZ_FWXT01000003.1"/>
</dbReference>
<feature type="signal peptide" evidence="2">
    <location>
        <begin position="1"/>
        <end position="26"/>
    </location>
</feature>
<protein>
    <submittedName>
        <fullName evidence="4">Predicted oxidoreductase</fullName>
    </submittedName>
</protein>
<sequence>MKYRKLGTTTAQLSAIGLGCMGMSFAYGPTDDTESIATLHKALDLGINFWDTADMYANGANEELISKVLVPNRDKVFIATKFGFLFKDDVAGDSYAAGGTYFDGSPEWIKIAVERSLKRLKIDTIDLYYAHRVDPNVPVEDTVGAMAQLVKEGKVRYLGLSEASPASIRKAHAVHPITALQSEYSLLTRDVEGEILDTVRELGISLVPYSPLARGLVTNTLQVDQLAATDFRKSLPRYNGENYENNQSLTKEFAALAAQKNVTPAQLALAWVLAKGEDIIPIPGTKKRKYLEENAGAVEVSLSAADLSAIEELTAKYPNTGARYSEGALKLVNN</sequence>
<evidence type="ECO:0000256" key="1">
    <source>
        <dbReference type="ARBA" id="ARBA00023002"/>
    </source>
</evidence>
<dbReference type="STRING" id="151894.SAMN04488524_3818"/>
<dbReference type="EMBL" id="FWXT01000003">
    <property type="protein sequence ID" value="SMC96853.1"/>
    <property type="molecule type" value="Genomic_DNA"/>
</dbReference>
<dbReference type="SUPFAM" id="SSF51430">
    <property type="entry name" value="NAD(P)-linked oxidoreductase"/>
    <property type="match status" value="1"/>
</dbReference>
<dbReference type="Gene3D" id="3.20.20.100">
    <property type="entry name" value="NADP-dependent oxidoreductase domain"/>
    <property type="match status" value="1"/>
</dbReference>
<dbReference type="GO" id="GO:0005737">
    <property type="term" value="C:cytoplasm"/>
    <property type="evidence" value="ECO:0007669"/>
    <property type="project" value="TreeGrafter"/>
</dbReference>